<dbReference type="InParanoid" id="L9JDW5"/>
<gene>
    <name evidence="2" type="ORF">TREES_T100009398</name>
</gene>
<organism evidence="2 3">
    <name type="scientific">Tupaia chinensis</name>
    <name type="common">Chinese tree shrew</name>
    <name type="synonym">Tupaia belangeri chinensis</name>
    <dbReference type="NCBI Taxonomy" id="246437"/>
    <lineage>
        <taxon>Eukaryota</taxon>
        <taxon>Metazoa</taxon>
        <taxon>Chordata</taxon>
        <taxon>Craniata</taxon>
        <taxon>Vertebrata</taxon>
        <taxon>Euteleostomi</taxon>
        <taxon>Mammalia</taxon>
        <taxon>Eutheria</taxon>
        <taxon>Euarchontoglires</taxon>
        <taxon>Scandentia</taxon>
        <taxon>Tupaiidae</taxon>
        <taxon>Tupaia</taxon>
    </lineage>
</organism>
<proteinExistence type="predicted"/>
<keyword evidence="3" id="KW-1185">Reference proteome</keyword>
<feature type="region of interest" description="Disordered" evidence="1">
    <location>
        <begin position="55"/>
        <end position="74"/>
    </location>
</feature>
<dbReference type="EMBL" id="KB321036">
    <property type="protein sequence ID" value="ELW48538.1"/>
    <property type="molecule type" value="Genomic_DNA"/>
</dbReference>
<feature type="region of interest" description="Disordered" evidence="1">
    <location>
        <begin position="172"/>
        <end position="231"/>
    </location>
</feature>
<sequence>MLREHLLCVELKLVLARTTEAKSPSVLSTRTSQASLLGCDSGASQRYRQRDLSCSVDKGQPMEQEKGTKPLRFPQGPLSMLAKVLARTTEAKSPSVLSTRTSQASLLGCDSGASQRYRQRDLSCSVDKGQPMEQEKGTKPLRFPQGPLSMLAKGDKRLEYRPRGLLVAISEPRDDDLEQGGHGAKMTTEDPGPELPLSPVLPSSTCNWPGTIEGQPGQAWEFGGGGMAGLG</sequence>
<protein>
    <submittedName>
        <fullName evidence="2">Uncharacterized protein</fullName>
    </submittedName>
</protein>
<reference evidence="3" key="1">
    <citation type="submission" date="2012-07" db="EMBL/GenBank/DDBJ databases">
        <title>Genome of the Chinese tree shrew, a rising model animal genetically related to primates.</title>
        <authorList>
            <person name="Zhang G."/>
            <person name="Fan Y."/>
            <person name="Yao Y."/>
            <person name="Huang Z."/>
        </authorList>
    </citation>
    <scope>NUCLEOTIDE SEQUENCE [LARGE SCALE GENOMIC DNA]</scope>
</reference>
<dbReference type="Proteomes" id="UP000011518">
    <property type="component" value="Unassembled WGS sequence"/>
</dbReference>
<feature type="compositionally biased region" description="Gly residues" evidence="1">
    <location>
        <begin position="222"/>
        <end position="231"/>
    </location>
</feature>
<evidence type="ECO:0000256" key="1">
    <source>
        <dbReference type="SAM" id="MobiDB-lite"/>
    </source>
</evidence>
<name>L9JDW5_TUPCH</name>
<dbReference type="AlphaFoldDB" id="L9JDW5"/>
<evidence type="ECO:0000313" key="2">
    <source>
        <dbReference type="EMBL" id="ELW48538.1"/>
    </source>
</evidence>
<feature type="region of interest" description="Disordered" evidence="1">
    <location>
        <begin position="120"/>
        <end position="147"/>
    </location>
</feature>
<accession>L9JDW5</accession>
<feature type="compositionally biased region" description="Low complexity" evidence="1">
    <location>
        <begin position="195"/>
        <end position="204"/>
    </location>
</feature>
<evidence type="ECO:0000313" key="3">
    <source>
        <dbReference type="Proteomes" id="UP000011518"/>
    </source>
</evidence>
<reference evidence="3" key="2">
    <citation type="journal article" date="2013" name="Nat. Commun.">
        <title>Genome of the Chinese tree shrew.</title>
        <authorList>
            <person name="Fan Y."/>
            <person name="Huang Z.Y."/>
            <person name="Cao C.C."/>
            <person name="Chen C.S."/>
            <person name="Chen Y.X."/>
            <person name="Fan D.D."/>
            <person name="He J."/>
            <person name="Hou H.L."/>
            <person name="Hu L."/>
            <person name="Hu X.T."/>
            <person name="Jiang X.T."/>
            <person name="Lai R."/>
            <person name="Lang Y.S."/>
            <person name="Liang B."/>
            <person name="Liao S.G."/>
            <person name="Mu D."/>
            <person name="Ma Y.Y."/>
            <person name="Niu Y.Y."/>
            <person name="Sun X.Q."/>
            <person name="Xia J.Q."/>
            <person name="Xiao J."/>
            <person name="Xiong Z.Q."/>
            <person name="Xu L."/>
            <person name="Yang L."/>
            <person name="Zhang Y."/>
            <person name="Zhao W."/>
            <person name="Zhao X.D."/>
            <person name="Zheng Y.T."/>
            <person name="Zhou J.M."/>
            <person name="Zhu Y.B."/>
            <person name="Zhang G.J."/>
            <person name="Wang J."/>
            <person name="Yao Y.G."/>
        </authorList>
    </citation>
    <scope>NUCLEOTIDE SEQUENCE [LARGE SCALE GENOMIC DNA]</scope>
</reference>